<evidence type="ECO:0000313" key="1">
    <source>
        <dbReference type="EMBL" id="XBX77087.1"/>
    </source>
</evidence>
<dbReference type="SUPFAM" id="SSF143744">
    <property type="entry name" value="GlcG-like"/>
    <property type="match status" value="1"/>
</dbReference>
<sequence>MTDDAWLARLEAEHLALDLPRFDRRDAWRLGSSIAERALAAAHPVAIDVRTASGILFHASMPGATADNDEWVRRKAATAFRFETSTALLEARVVAGGRDMFQPGWLDPAEYAVAGGGVPVRVTGVGVVAVATVSGLPSAEDHDLVVQALMELRER</sequence>
<dbReference type="Pfam" id="PF03928">
    <property type="entry name" value="HbpS-like"/>
    <property type="match status" value="1"/>
</dbReference>
<dbReference type="Gene3D" id="3.30.450.150">
    <property type="entry name" value="Haem-degrading domain"/>
    <property type="match status" value="1"/>
</dbReference>
<name>A0AAU7VSE1_9MICO</name>
<dbReference type="RefSeq" id="WP_350350633.1">
    <property type="nucleotide sequence ID" value="NZ_CP158357.1"/>
</dbReference>
<protein>
    <submittedName>
        <fullName evidence="1">Heme-degrading domain-containing protein</fullName>
    </submittedName>
</protein>
<dbReference type="PANTHER" id="PTHR28255:SF1">
    <property type="entry name" value="UPF0303 PROTEIN YBR137W"/>
    <property type="match status" value="1"/>
</dbReference>
<accession>A0AAU7VSE1</accession>
<reference evidence="1" key="1">
    <citation type="submission" date="2024-06" db="EMBL/GenBank/DDBJ databases">
        <title>Draft genome sequence of Microbacterium sp. strain A8/3-1, isolated from Oxytropis tragacanthoides Fisch. ex DC. Root nodules in the Altai region of Russia.</title>
        <authorList>
            <person name="Sazanova A."/>
            <person name="Guro P."/>
            <person name="Kuznetsova I."/>
            <person name="Belimov A."/>
            <person name="Safronova V."/>
        </authorList>
    </citation>
    <scope>NUCLEOTIDE SEQUENCE</scope>
    <source>
        <strain evidence="1">A8/3-1</strain>
    </source>
</reference>
<dbReference type="AlphaFoldDB" id="A0AAU7VSE1"/>
<gene>
    <name evidence="1" type="ORF">ABS642_14330</name>
</gene>
<dbReference type="NCBIfam" id="NF002696">
    <property type="entry name" value="PRK02487.1-5"/>
    <property type="match status" value="1"/>
</dbReference>
<dbReference type="InterPro" id="IPR038084">
    <property type="entry name" value="PduO/GlcC-like_sf"/>
</dbReference>
<dbReference type="EMBL" id="CP158357">
    <property type="protein sequence ID" value="XBX77087.1"/>
    <property type="molecule type" value="Genomic_DNA"/>
</dbReference>
<dbReference type="PIRSF" id="PIRSF008757">
    <property type="entry name" value="UCP008757"/>
    <property type="match status" value="1"/>
</dbReference>
<dbReference type="InterPro" id="IPR005624">
    <property type="entry name" value="PduO/GlcC-like"/>
</dbReference>
<proteinExistence type="predicted"/>
<organism evidence="1">
    <name type="scientific">Microbacterium sp. A8/3-1</name>
    <dbReference type="NCBI Taxonomy" id="3160749"/>
    <lineage>
        <taxon>Bacteria</taxon>
        <taxon>Bacillati</taxon>
        <taxon>Actinomycetota</taxon>
        <taxon>Actinomycetes</taxon>
        <taxon>Micrococcales</taxon>
        <taxon>Microbacteriaceae</taxon>
        <taxon>Microbacterium</taxon>
    </lineage>
</organism>
<dbReference type="PANTHER" id="PTHR28255">
    <property type="match status" value="1"/>
</dbReference>
<dbReference type="InterPro" id="IPR010371">
    <property type="entry name" value="YBR137W-like"/>
</dbReference>